<dbReference type="Proteomes" id="UP000015105">
    <property type="component" value="Chromosome 4D"/>
</dbReference>
<protein>
    <submittedName>
        <fullName evidence="1">Uncharacterized protein</fullName>
    </submittedName>
</protein>
<evidence type="ECO:0000313" key="1">
    <source>
        <dbReference type="EnsemblPlants" id="AET4Gv20604900.1"/>
    </source>
</evidence>
<keyword evidence="2" id="KW-1185">Reference proteome</keyword>
<dbReference type="AlphaFoldDB" id="A0A453IM03"/>
<reference evidence="1" key="5">
    <citation type="journal article" date="2021" name="G3 (Bethesda)">
        <title>Aegilops tauschii genome assembly Aet v5.0 features greater sequence contiguity and improved annotation.</title>
        <authorList>
            <person name="Wang L."/>
            <person name="Zhu T."/>
            <person name="Rodriguez J.C."/>
            <person name="Deal K.R."/>
            <person name="Dubcovsky J."/>
            <person name="McGuire P.E."/>
            <person name="Lux T."/>
            <person name="Spannagl M."/>
            <person name="Mayer K.F.X."/>
            <person name="Baldrich P."/>
            <person name="Meyers B.C."/>
            <person name="Huo N."/>
            <person name="Gu Y.Q."/>
            <person name="Zhou H."/>
            <person name="Devos K.M."/>
            <person name="Bennetzen J.L."/>
            <person name="Unver T."/>
            <person name="Budak H."/>
            <person name="Gulick P.J."/>
            <person name="Galiba G."/>
            <person name="Kalapos B."/>
            <person name="Nelson D.R."/>
            <person name="Li P."/>
            <person name="You F.M."/>
            <person name="Luo M.C."/>
            <person name="Dvorak J."/>
        </authorList>
    </citation>
    <scope>NUCLEOTIDE SEQUENCE [LARGE SCALE GENOMIC DNA]</scope>
    <source>
        <strain evidence="1">cv. AL8/78</strain>
    </source>
</reference>
<sequence>VNCIFPVYIMRLANQRDCSDVSMTVRRCTVLVCHFPVLFNYIMSKQVIGAQLSEAQRDSIRQAGHVSTTPPCD</sequence>
<organism evidence="1 2">
    <name type="scientific">Aegilops tauschii subsp. strangulata</name>
    <name type="common">Goatgrass</name>
    <dbReference type="NCBI Taxonomy" id="200361"/>
    <lineage>
        <taxon>Eukaryota</taxon>
        <taxon>Viridiplantae</taxon>
        <taxon>Streptophyta</taxon>
        <taxon>Embryophyta</taxon>
        <taxon>Tracheophyta</taxon>
        <taxon>Spermatophyta</taxon>
        <taxon>Magnoliopsida</taxon>
        <taxon>Liliopsida</taxon>
        <taxon>Poales</taxon>
        <taxon>Poaceae</taxon>
        <taxon>BOP clade</taxon>
        <taxon>Pooideae</taxon>
        <taxon>Triticodae</taxon>
        <taxon>Triticeae</taxon>
        <taxon>Triticinae</taxon>
        <taxon>Aegilops</taxon>
    </lineage>
</organism>
<reference evidence="1" key="4">
    <citation type="submission" date="2019-03" db="UniProtKB">
        <authorList>
            <consortium name="EnsemblPlants"/>
        </authorList>
    </citation>
    <scope>IDENTIFICATION</scope>
</reference>
<reference evidence="2" key="1">
    <citation type="journal article" date="2014" name="Science">
        <title>Ancient hybridizations among the ancestral genomes of bread wheat.</title>
        <authorList>
            <consortium name="International Wheat Genome Sequencing Consortium,"/>
            <person name="Marcussen T."/>
            <person name="Sandve S.R."/>
            <person name="Heier L."/>
            <person name="Spannagl M."/>
            <person name="Pfeifer M."/>
            <person name="Jakobsen K.S."/>
            <person name="Wulff B.B."/>
            <person name="Steuernagel B."/>
            <person name="Mayer K.F."/>
            <person name="Olsen O.A."/>
        </authorList>
    </citation>
    <scope>NUCLEOTIDE SEQUENCE [LARGE SCALE GENOMIC DNA]</scope>
    <source>
        <strain evidence="2">cv. AL8/78</strain>
    </source>
</reference>
<dbReference type="EnsemblPlants" id="AET4Gv20604900.1">
    <property type="protein sequence ID" value="AET4Gv20604900.1"/>
    <property type="gene ID" value="AET4Gv20604900"/>
</dbReference>
<reference evidence="2" key="2">
    <citation type="journal article" date="2017" name="Nat. Plants">
        <title>The Aegilops tauschii genome reveals multiple impacts of transposons.</title>
        <authorList>
            <person name="Zhao G."/>
            <person name="Zou C."/>
            <person name="Li K."/>
            <person name="Wang K."/>
            <person name="Li T."/>
            <person name="Gao L."/>
            <person name="Zhang X."/>
            <person name="Wang H."/>
            <person name="Yang Z."/>
            <person name="Liu X."/>
            <person name="Jiang W."/>
            <person name="Mao L."/>
            <person name="Kong X."/>
            <person name="Jiao Y."/>
            <person name="Jia J."/>
        </authorList>
    </citation>
    <scope>NUCLEOTIDE SEQUENCE [LARGE SCALE GENOMIC DNA]</scope>
    <source>
        <strain evidence="2">cv. AL8/78</strain>
    </source>
</reference>
<dbReference type="Gramene" id="AET4Gv20604900.1">
    <property type="protein sequence ID" value="AET4Gv20604900.1"/>
    <property type="gene ID" value="AET4Gv20604900"/>
</dbReference>
<evidence type="ECO:0000313" key="2">
    <source>
        <dbReference type="Proteomes" id="UP000015105"/>
    </source>
</evidence>
<reference evidence="1" key="3">
    <citation type="journal article" date="2017" name="Nature">
        <title>Genome sequence of the progenitor of the wheat D genome Aegilops tauschii.</title>
        <authorList>
            <person name="Luo M.C."/>
            <person name="Gu Y.Q."/>
            <person name="Puiu D."/>
            <person name="Wang H."/>
            <person name="Twardziok S.O."/>
            <person name="Deal K.R."/>
            <person name="Huo N."/>
            <person name="Zhu T."/>
            <person name="Wang L."/>
            <person name="Wang Y."/>
            <person name="McGuire P.E."/>
            <person name="Liu S."/>
            <person name="Long H."/>
            <person name="Ramasamy R.K."/>
            <person name="Rodriguez J.C."/>
            <person name="Van S.L."/>
            <person name="Yuan L."/>
            <person name="Wang Z."/>
            <person name="Xia Z."/>
            <person name="Xiao L."/>
            <person name="Anderson O.D."/>
            <person name="Ouyang S."/>
            <person name="Liang Y."/>
            <person name="Zimin A.V."/>
            <person name="Pertea G."/>
            <person name="Qi P."/>
            <person name="Bennetzen J.L."/>
            <person name="Dai X."/>
            <person name="Dawson M.W."/>
            <person name="Muller H.G."/>
            <person name="Kugler K."/>
            <person name="Rivarola-Duarte L."/>
            <person name="Spannagl M."/>
            <person name="Mayer K.F.X."/>
            <person name="Lu F.H."/>
            <person name="Bevan M.W."/>
            <person name="Leroy P."/>
            <person name="Li P."/>
            <person name="You F.M."/>
            <person name="Sun Q."/>
            <person name="Liu Z."/>
            <person name="Lyons E."/>
            <person name="Wicker T."/>
            <person name="Salzberg S.L."/>
            <person name="Devos K.M."/>
            <person name="Dvorak J."/>
        </authorList>
    </citation>
    <scope>NUCLEOTIDE SEQUENCE [LARGE SCALE GENOMIC DNA]</scope>
    <source>
        <strain evidence="1">cv. AL8/78</strain>
    </source>
</reference>
<accession>A0A453IM03</accession>
<name>A0A453IM03_AEGTS</name>
<proteinExistence type="predicted"/>